<feature type="signal peptide" evidence="6">
    <location>
        <begin position="1"/>
        <end position="22"/>
    </location>
</feature>
<evidence type="ECO:0000313" key="8">
    <source>
        <dbReference type="Proteomes" id="UP000265750"/>
    </source>
</evidence>
<proteinExistence type="inferred from homology"/>
<dbReference type="RefSeq" id="WP_119541407.1">
    <property type="nucleotide sequence ID" value="NZ_QYRN01000011.1"/>
</dbReference>
<dbReference type="AlphaFoldDB" id="A0A3A1WHA6"/>
<name>A0A3A1WHA6_9HYPH</name>
<comment type="caution">
    <text evidence="7">The sequence shown here is derived from an EMBL/GenBank/DDBJ whole genome shotgun (WGS) entry which is preliminary data.</text>
</comment>
<dbReference type="InterPro" id="IPR050490">
    <property type="entry name" value="Bact_solute-bd_prot1"/>
</dbReference>
<comment type="subcellular location">
    <subcellularLocation>
        <location evidence="1">Periplasm</location>
    </subcellularLocation>
</comment>
<organism evidence="7 8">
    <name type="scientific">Aureimonas flava</name>
    <dbReference type="NCBI Taxonomy" id="2320271"/>
    <lineage>
        <taxon>Bacteria</taxon>
        <taxon>Pseudomonadati</taxon>
        <taxon>Pseudomonadota</taxon>
        <taxon>Alphaproteobacteria</taxon>
        <taxon>Hyphomicrobiales</taxon>
        <taxon>Aurantimonadaceae</taxon>
        <taxon>Aureimonas</taxon>
    </lineage>
</organism>
<dbReference type="Proteomes" id="UP000265750">
    <property type="component" value="Unassembled WGS sequence"/>
</dbReference>
<reference evidence="8" key="1">
    <citation type="submission" date="2018-09" db="EMBL/GenBank/DDBJ databases">
        <authorList>
            <person name="Tuo L."/>
        </authorList>
    </citation>
    <scope>NUCLEOTIDE SEQUENCE [LARGE SCALE GENOMIC DNA]</scope>
    <source>
        <strain evidence="8">M2BS4Y-1</strain>
    </source>
</reference>
<evidence type="ECO:0000256" key="5">
    <source>
        <dbReference type="ARBA" id="ARBA00022764"/>
    </source>
</evidence>
<comment type="similarity">
    <text evidence="2">Belongs to the bacterial solute-binding protein 1 family.</text>
</comment>
<dbReference type="Gene3D" id="3.40.190.10">
    <property type="entry name" value="Periplasmic binding protein-like II"/>
    <property type="match status" value="2"/>
</dbReference>
<evidence type="ECO:0000256" key="3">
    <source>
        <dbReference type="ARBA" id="ARBA00022448"/>
    </source>
</evidence>
<accession>A0A3A1WHA6</accession>
<protein>
    <submittedName>
        <fullName evidence="7">Extracellular solute-binding protein</fullName>
    </submittedName>
</protein>
<dbReference type="EMBL" id="QYRN01000011">
    <property type="protein sequence ID" value="RIX98214.1"/>
    <property type="molecule type" value="Genomic_DNA"/>
</dbReference>
<gene>
    <name evidence="7" type="ORF">D3218_17695</name>
</gene>
<dbReference type="OrthoDB" id="9803049at2"/>
<dbReference type="Pfam" id="PF01547">
    <property type="entry name" value="SBP_bac_1"/>
    <property type="match status" value="1"/>
</dbReference>
<evidence type="ECO:0000256" key="1">
    <source>
        <dbReference type="ARBA" id="ARBA00004418"/>
    </source>
</evidence>
<dbReference type="GO" id="GO:0042597">
    <property type="term" value="C:periplasmic space"/>
    <property type="evidence" value="ECO:0007669"/>
    <property type="project" value="UniProtKB-SubCell"/>
</dbReference>
<feature type="chain" id="PRO_5017347406" evidence="6">
    <location>
        <begin position="23"/>
        <end position="483"/>
    </location>
</feature>
<sequence>MRKWLLAALAATTLAGAAPAQAACDPDYSGVQLNFASQTGPYIASALQMAAKKWQEKTCGTVNVVEFPWSELYPKIVTALTSGEATFDGITFPPAWAPDFTDFLTEMPAAMREGKDWEDIAPVYRDRLMVWNDKVLSQSMDGDVHTYTYRIDLFEDPKEQADFKAKYGYDLAPPKTWKQYTDIAEFFNRPDKNLWGVAEAYRRGGQQFWFFFSHAAAYTNHPDNPGSMFFDPETMDAQINNPGWLRGFEEYIRASKLAPPNALNFSFGEVNAAMAGGQVAESIGWGDTGVIAADPKQSKISGHVGSAVLPGSDEIYNTKTKQWDKFPEIISTPFMAFGGWQAAVPQTTEHADAAWNFIQFLTSPEISGEATVTGGTGVNPYRISHTTNLQRWSSIFTDREAKEYLAAQADSIAAKNVALDMRLPGYFSYTEVVEIELSKALAGEEEPQKALDTIATEWNRLTDEFGRDKQLAAYRNAMGLPAK</sequence>
<keyword evidence="4 6" id="KW-0732">Signal</keyword>
<keyword evidence="5" id="KW-0574">Periplasm</keyword>
<evidence type="ECO:0000256" key="2">
    <source>
        <dbReference type="ARBA" id="ARBA00008520"/>
    </source>
</evidence>
<evidence type="ECO:0000256" key="4">
    <source>
        <dbReference type="ARBA" id="ARBA00022729"/>
    </source>
</evidence>
<keyword evidence="3" id="KW-0813">Transport</keyword>
<keyword evidence="8" id="KW-1185">Reference proteome</keyword>
<dbReference type="PANTHER" id="PTHR43649:SF34">
    <property type="entry name" value="ABC TRANSPORTER PERIPLASMIC-BINDING PROTEIN YCJN-RELATED"/>
    <property type="match status" value="1"/>
</dbReference>
<dbReference type="InterPro" id="IPR006059">
    <property type="entry name" value="SBP"/>
</dbReference>
<evidence type="ECO:0000313" key="7">
    <source>
        <dbReference type="EMBL" id="RIX98214.1"/>
    </source>
</evidence>
<dbReference type="SUPFAM" id="SSF53850">
    <property type="entry name" value="Periplasmic binding protein-like II"/>
    <property type="match status" value="1"/>
</dbReference>
<evidence type="ECO:0000256" key="6">
    <source>
        <dbReference type="SAM" id="SignalP"/>
    </source>
</evidence>
<dbReference type="PANTHER" id="PTHR43649">
    <property type="entry name" value="ARABINOSE-BINDING PROTEIN-RELATED"/>
    <property type="match status" value="1"/>
</dbReference>